<dbReference type="GO" id="GO:0005737">
    <property type="term" value="C:cytoplasm"/>
    <property type="evidence" value="ECO:0007669"/>
    <property type="project" value="TreeGrafter"/>
</dbReference>
<evidence type="ECO:0000256" key="1">
    <source>
        <dbReference type="ARBA" id="ARBA00008023"/>
    </source>
</evidence>
<comment type="similarity">
    <text evidence="1 3">Belongs to the HAM1 NTPase family.</text>
</comment>
<dbReference type="GO" id="GO:0047429">
    <property type="term" value="F:nucleoside triphosphate diphosphatase activity"/>
    <property type="evidence" value="ECO:0007669"/>
    <property type="project" value="InterPro"/>
</dbReference>
<dbReference type="GO" id="GO:0009143">
    <property type="term" value="P:nucleoside triphosphate catabolic process"/>
    <property type="evidence" value="ECO:0007669"/>
    <property type="project" value="InterPro"/>
</dbReference>
<gene>
    <name evidence="4" type="primary">rdgB</name>
</gene>
<dbReference type="InterPro" id="IPR029001">
    <property type="entry name" value="ITPase-like_fam"/>
</dbReference>
<reference evidence="4" key="1">
    <citation type="journal article" date="2014" name="Genome Biol. Evol.">
        <title>Pangenome evidence for extensive interdomain horizontal transfer affecting lineage core and shell genes in uncultured planktonic thaumarchaeota and euryarchaeota.</title>
        <authorList>
            <person name="Deschamps P."/>
            <person name="Zivanovic Y."/>
            <person name="Moreira D."/>
            <person name="Rodriguez-Valera F."/>
            <person name="Lopez-Garcia P."/>
        </authorList>
    </citation>
    <scope>NUCLEOTIDE SEQUENCE</scope>
</reference>
<dbReference type="PANTHER" id="PTHR11067">
    <property type="entry name" value="INOSINE TRIPHOSPHATE PYROPHOSPHATASE/HAM1 PROTEIN"/>
    <property type="match status" value="1"/>
</dbReference>
<dbReference type="EC" id="3.6.1.19" evidence="4"/>
<dbReference type="SUPFAM" id="SSF52972">
    <property type="entry name" value="ITPase-like"/>
    <property type="match status" value="1"/>
</dbReference>
<dbReference type="AlphaFoldDB" id="A0A075GM66"/>
<protein>
    <submittedName>
        <fullName evidence="4">RdgB/HAM1 family non-canonical purine NTP pyrophosphatase (RdgB)</fullName>
        <ecNumber evidence="4">3.6.1.19</ecNumber>
    </submittedName>
</protein>
<accession>A0A075GM66</accession>
<dbReference type="CDD" id="cd00515">
    <property type="entry name" value="HAM1"/>
    <property type="match status" value="1"/>
</dbReference>
<name>A0A075GM66_9ARCH</name>
<dbReference type="InterPro" id="IPR002637">
    <property type="entry name" value="RdgB/HAM1"/>
</dbReference>
<evidence type="ECO:0000256" key="3">
    <source>
        <dbReference type="RuleBase" id="RU003781"/>
    </source>
</evidence>
<dbReference type="EMBL" id="KF900667">
    <property type="protein sequence ID" value="AIF03002.1"/>
    <property type="molecule type" value="Genomic_DNA"/>
</dbReference>
<keyword evidence="2 3" id="KW-0378">Hydrolase</keyword>
<dbReference type="Pfam" id="PF01725">
    <property type="entry name" value="Ham1p_like"/>
    <property type="match status" value="1"/>
</dbReference>
<dbReference type="PANTHER" id="PTHR11067:SF9">
    <property type="entry name" value="INOSINE TRIPHOSPHATE PYROPHOSPHATASE"/>
    <property type="match status" value="1"/>
</dbReference>
<evidence type="ECO:0000256" key="2">
    <source>
        <dbReference type="ARBA" id="ARBA00022801"/>
    </source>
</evidence>
<proteinExistence type="inferred from homology"/>
<dbReference type="NCBIfam" id="TIGR00042">
    <property type="entry name" value="RdgB/HAM1 family non-canonical purine NTP pyrophosphatase"/>
    <property type="match status" value="1"/>
</dbReference>
<organism evidence="4">
    <name type="scientific">uncultured marine thaumarchaeote KM3_160_B06</name>
    <dbReference type="NCBI Taxonomy" id="1456030"/>
    <lineage>
        <taxon>Archaea</taxon>
        <taxon>Nitrososphaerota</taxon>
        <taxon>environmental samples</taxon>
    </lineage>
</organism>
<sequence>MKVVGDMPESYDVLFASSNVHKYEEAKKILAEFGIELGFFQTDLVEIQDDSLSKIAVQKARDAYSKCKKLVIVEDDGLFINSLSGFPGPFSSYVFKTIGNNGILKLIGDNRDAQFVAIIAFCDSSNESMLFESKVAGIISKNIQGKGWGYDPIFVPENQNKTYAELAEKNKISHRYQSLKKFANWFNNK</sequence>
<dbReference type="Gene3D" id="3.90.950.10">
    <property type="match status" value="1"/>
</dbReference>
<evidence type="ECO:0000313" key="4">
    <source>
        <dbReference type="EMBL" id="AIF03002.1"/>
    </source>
</evidence>